<evidence type="ECO:0000313" key="2">
    <source>
        <dbReference type="EMBL" id="PTQ39142.1"/>
    </source>
</evidence>
<gene>
    <name evidence="2" type="ORF">MARPO_0047s0114</name>
</gene>
<sequence length="61" mass="6626">MPQCKLKVSSLCSLAFRLNVWTLLVLCGQPTASFDCGALVAGLLDICWPFGKHVHAFLFSA</sequence>
<keyword evidence="3" id="KW-1185">Reference proteome</keyword>
<keyword evidence="1" id="KW-0732">Signal</keyword>
<organism evidence="2 3">
    <name type="scientific">Marchantia polymorpha</name>
    <name type="common">Common liverwort</name>
    <name type="synonym">Marchantia aquatica</name>
    <dbReference type="NCBI Taxonomy" id="3197"/>
    <lineage>
        <taxon>Eukaryota</taxon>
        <taxon>Viridiplantae</taxon>
        <taxon>Streptophyta</taxon>
        <taxon>Embryophyta</taxon>
        <taxon>Marchantiophyta</taxon>
        <taxon>Marchantiopsida</taxon>
        <taxon>Marchantiidae</taxon>
        <taxon>Marchantiales</taxon>
        <taxon>Marchantiaceae</taxon>
        <taxon>Marchantia</taxon>
    </lineage>
</organism>
<dbReference type="Gramene" id="Mp6g14580.1">
    <property type="protein sequence ID" value="Mp6g14580.1.cds1"/>
    <property type="gene ID" value="Mp6g14580"/>
</dbReference>
<dbReference type="Gramene" id="Mp6g14580.2">
    <property type="protein sequence ID" value="Mp6g14580.2.cds1"/>
    <property type="gene ID" value="Mp6g14580"/>
</dbReference>
<protein>
    <recommendedName>
        <fullName evidence="4">Secreted protein</fullName>
    </recommendedName>
</protein>
<evidence type="ECO:0000313" key="3">
    <source>
        <dbReference type="Proteomes" id="UP000244005"/>
    </source>
</evidence>
<name>A0A2R6WZ59_MARPO</name>
<accession>A0A2R6WZ59</accession>
<feature type="signal peptide" evidence="1">
    <location>
        <begin position="1"/>
        <end position="33"/>
    </location>
</feature>
<feature type="chain" id="PRO_5041804610" description="Secreted protein" evidence="1">
    <location>
        <begin position="34"/>
        <end position="61"/>
    </location>
</feature>
<evidence type="ECO:0000256" key="1">
    <source>
        <dbReference type="SAM" id="SignalP"/>
    </source>
</evidence>
<evidence type="ECO:0008006" key="4">
    <source>
        <dbReference type="Google" id="ProtNLM"/>
    </source>
</evidence>
<dbReference type="Proteomes" id="UP000244005">
    <property type="component" value="Unassembled WGS sequence"/>
</dbReference>
<reference evidence="2" key="2">
    <citation type="submission" date="2017-12" db="EMBL/GenBank/DDBJ databases">
        <title>WGS assembly of Marchantia polymorpha.</title>
        <authorList>
            <person name="Bowman J.L."/>
            <person name="Kohchi T."/>
            <person name="Yamato K.T."/>
            <person name="Jenkins J."/>
            <person name="Shu S."/>
            <person name="Ishizaki K."/>
            <person name="Yamaoka S."/>
            <person name="Nishihama R."/>
            <person name="Nakamura Y."/>
            <person name="Berger F."/>
            <person name="Adam C."/>
            <person name="Aki S.S."/>
            <person name="Althoff F."/>
            <person name="Araki T."/>
            <person name="Arteaga-Vazquez M.A."/>
            <person name="Balasubrmanian S."/>
            <person name="Bauer D."/>
            <person name="Boehm C.R."/>
            <person name="Briginshaw L."/>
            <person name="Caballero-Perez J."/>
            <person name="Catarino B."/>
            <person name="Chen F."/>
            <person name="Chiyoda S."/>
            <person name="Chovatia M."/>
            <person name="Davies K.M."/>
            <person name="Delmans M."/>
            <person name="Demura T."/>
            <person name="Dierschke T."/>
            <person name="Dolan L."/>
            <person name="Dorantes-Acosta A.E."/>
            <person name="Eklund D.M."/>
            <person name="Florent S.N."/>
            <person name="Flores-Sandoval E."/>
            <person name="Fujiyama A."/>
            <person name="Fukuzawa H."/>
            <person name="Galik B."/>
            <person name="Grimanelli D."/>
            <person name="Grimwood J."/>
            <person name="Grossniklaus U."/>
            <person name="Hamada T."/>
            <person name="Haseloff J."/>
            <person name="Hetherington A.J."/>
            <person name="Higo A."/>
            <person name="Hirakawa Y."/>
            <person name="Hundley H.N."/>
            <person name="Ikeda Y."/>
            <person name="Inoue K."/>
            <person name="Inoue S."/>
            <person name="Ishida S."/>
            <person name="Jia Q."/>
            <person name="Kakita M."/>
            <person name="Kanazawa T."/>
            <person name="Kawai Y."/>
            <person name="Kawashima T."/>
            <person name="Kennedy M."/>
            <person name="Kinose K."/>
            <person name="Kinoshita T."/>
            <person name="Kohara Y."/>
            <person name="Koide E."/>
            <person name="Komatsu K."/>
            <person name="Kopischke S."/>
            <person name="Kubo M."/>
            <person name="Kyozuka J."/>
            <person name="Lagercrantz U."/>
            <person name="Lin S.S."/>
            <person name="Lindquist E."/>
            <person name="Lipzen A.M."/>
            <person name="Lu C."/>
            <person name="Luna E.D."/>
            <person name="Martienssen R.A."/>
            <person name="Minamino N."/>
            <person name="Mizutani M."/>
            <person name="Mizutani M."/>
            <person name="Mochizuki N."/>
            <person name="Monte I."/>
            <person name="Mosher R."/>
            <person name="Nagasaki H."/>
            <person name="Nakagami H."/>
            <person name="Naramoto S."/>
            <person name="Nishitani K."/>
            <person name="Ohtani M."/>
            <person name="Okamoto T."/>
            <person name="Okumura M."/>
            <person name="Phillips J."/>
            <person name="Pollak B."/>
            <person name="Reinders A."/>
            <person name="Roevekamp M."/>
            <person name="Sano R."/>
            <person name="Sawa S."/>
            <person name="Schmid M.W."/>
            <person name="Shirakawa M."/>
            <person name="Solano R."/>
            <person name="Spunde A."/>
            <person name="Suetsugu N."/>
            <person name="Sugano S."/>
            <person name="Sugiyama A."/>
            <person name="Sun R."/>
            <person name="Suzuki Y."/>
            <person name="Takenaka M."/>
            <person name="Takezawa D."/>
            <person name="Tomogane H."/>
            <person name="Tsuzuki M."/>
            <person name="Ueda T."/>
            <person name="Umeda M."/>
            <person name="Ward J.M."/>
            <person name="Watanabe Y."/>
            <person name="Yazaki K."/>
            <person name="Yokoyama R."/>
            <person name="Yoshitake Y."/>
            <person name="Yotsui I."/>
            <person name="Zachgo S."/>
            <person name="Schmutz J."/>
        </authorList>
    </citation>
    <scope>NUCLEOTIDE SEQUENCE [LARGE SCALE GENOMIC DNA]</scope>
    <source>
        <strain evidence="2">Tak-1</strain>
    </source>
</reference>
<dbReference type="AlphaFoldDB" id="A0A2R6WZ59"/>
<dbReference type="EMBL" id="KZ772719">
    <property type="protein sequence ID" value="PTQ39143.1"/>
    <property type="molecule type" value="Genomic_DNA"/>
</dbReference>
<proteinExistence type="predicted"/>
<dbReference type="EMBL" id="KZ772719">
    <property type="protein sequence ID" value="PTQ39142.1"/>
    <property type="molecule type" value="Genomic_DNA"/>
</dbReference>
<reference evidence="3" key="1">
    <citation type="journal article" date="2017" name="Cell">
        <title>Insights into land plant evolution garnered from the Marchantia polymorpha genome.</title>
        <authorList>
            <person name="Bowman J.L."/>
            <person name="Kohchi T."/>
            <person name="Yamato K.T."/>
            <person name="Jenkins J."/>
            <person name="Shu S."/>
            <person name="Ishizaki K."/>
            <person name="Yamaoka S."/>
            <person name="Nishihama R."/>
            <person name="Nakamura Y."/>
            <person name="Berger F."/>
            <person name="Adam C."/>
            <person name="Aki S.S."/>
            <person name="Althoff F."/>
            <person name="Araki T."/>
            <person name="Arteaga-Vazquez M.A."/>
            <person name="Balasubrmanian S."/>
            <person name="Barry K."/>
            <person name="Bauer D."/>
            <person name="Boehm C.R."/>
            <person name="Briginshaw L."/>
            <person name="Caballero-Perez J."/>
            <person name="Catarino B."/>
            <person name="Chen F."/>
            <person name="Chiyoda S."/>
            <person name="Chovatia M."/>
            <person name="Davies K.M."/>
            <person name="Delmans M."/>
            <person name="Demura T."/>
            <person name="Dierschke T."/>
            <person name="Dolan L."/>
            <person name="Dorantes-Acosta A.E."/>
            <person name="Eklund D.M."/>
            <person name="Florent S.N."/>
            <person name="Flores-Sandoval E."/>
            <person name="Fujiyama A."/>
            <person name="Fukuzawa H."/>
            <person name="Galik B."/>
            <person name="Grimanelli D."/>
            <person name="Grimwood J."/>
            <person name="Grossniklaus U."/>
            <person name="Hamada T."/>
            <person name="Haseloff J."/>
            <person name="Hetherington A.J."/>
            <person name="Higo A."/>
            <person name="Hirakawa Y."/>
            <person name="Hundley H.N."/>
            <person name="Ikeda Y."/>
            <person name="Inoue K."/>
            <person name="Inoue S.I."/>
            <person name="Ishida S."/>
            <person name="Jia Q."/>
            <person name="Kakita M."/>
            <person name="Kanazawa T."/>
            <person name="Kawai Y."/>
            <person name="Kawashima T."/>
            <person name="Kennedy M."/>
            <person name="Kinose K."/>
            <person name="Kinoshita T."/>
            <person name="Kohara Y."/>
            <person name="Koide E."/>
            <person name="Komatsu K."/>
            <person name="Kopischke S."/>
            <person name="Kubo M."/>
            <person name="Kyozuka J."/>
            <person name="Lagercrantz U."/>
            <person name="Lin S.S."/>
            <person name="Lindquist E."/>
            <person name="Lipzen A.M."/>
            <person name="Lu C.W."/>
            <person name="De Luna E."/>
            <person name="Martienssen R.A."/>
            <person name="Minamino N."/>
            <person name="Mizutani M."/>
            <person name="Mizutani M."/>
            <person name="Mochizuki N."/>
            <person name="Monte I."/>
            <person name="Mosher R."/>
            <person name="Nagasaki H."/>
            <person name="Nakagami H."/>
            <person name="Naramoto S."/>
            <person name="Nishitani K."/>
            <person name="Ohtani M."/>
            <person name="Okamoto T."/>
            <person name="Okumura M."/>
            <person name="Phillips J."/>
            <person name="Pollak B."/>
            <person name="Reinders A."/>
            <person name="Rovekamp M."/>
            <person name="Sano R."/>
            <person name="Sawa S."/>
            <person name="Schmid M.W."/>
            <person name="Shirakawa M."/>
            <person name="Solano R."/>
            <person name="Spunde A."/>
            <person name="Suetsugu N."/>
            <person name="Sugano S."/>
            <person name="Sugiyama A."/>
            <person name="Sun R."/>
            <person name="Suzuki Y."/>
            <person name="Takenaka M."/>
            <person name="Takezawa D."/>
            <person name="Tomogane H."/>
            <person name="Tsuzuki M."/>
            <person name="Ueda T."/>
            <person name="Umeda M."/>
            <person name="Ward J.M."/>
            <person name="Watanabe Y."/>
            <person name="Yazaki K."/>
            <person name="Yokoyama R."/>
            <person name="Yoshitake Y."/>
            <person name="Yotsui I."/>
            <person name="Zachgo S."/>
            <person name="Schmutz J."/>
        </authorList>
    </citation>
    <scope>NUCLEOTIDE SEQUENCE [LARGE SCALE GENOMIC DNA]</scope>
    <source>
        <strain evidence="3">Tak-1</strain>
    </source>
</reference>